<dbReference type="Proteomes" id="UP000807370">
    <property type="component" value="Unassembled WGS sequence"/>
</dbReference>
<organism evidence="7 8">
    <name type="scientific">Bradyrhizobium agreste</name>
    <dbReference type="NCBI Taxonomy" id="2751811"/>
    <lineage>
        <taxon>Bacteria</taxon>
        <taxon>Pseudomonadati</taxon>
        <taxon>Pseudomonadota</taxon>
        <taxon>Alphaproteobacteria</taxon>
        <taxon>Hyphomicrobiales</taxon>
        <taxon>Nitrobacteraceae</taxon>
        <taxon>Bradyrhizobium</taxon>
    </lineage>
</organism>
<dbReference type="InterPro" id="IPR003439">
    <property type="entry name" value="ABC_transporter-like_ATP-bd"/>
</dbReference>
<dbReference type="Pfam" id="PF00005">
    <property type="entry name" value="ABC_tran"/>
    <property type="match status" value="1"/>
</dbReference>
<evidence type="ECO:0000256" key="4">
    <source>
        <dbReference type="ARBA" id="ARBA00022840"/>
    </source>
</evidence>
<keyword evidence="4 7" id="KW-0067">ATP-binding</keyword>
<dbReference type="InterPro" id="IPR027417">
    <property type="entry name" value="P-loop_NTPase"/>
</dbReference>
<keyword evidence="2" id="KW-0813">Transport</keyword>
<evidence type="ECO:0000256" key="1">
    <source>
        <dbReference type="ARBA" id="ARBA00005417"/>
    </source>
</evidence>
<reference evidence="7 8" key="1">
    <citation type="submission" date="2020-07" db="EMBL/GenBank/DDBJ databases">
        <title>Bradyrhizobium diversity isolated from nodules of indigenous legumes of Western Australia.</title>
        <authorList>
            <person name="Klepa M.S."/>
        </authorList>
    </citation>
    <scope>NUCLEOTIDE SEQUENCE [LARGE SCALE GENOMIC DNA]</scope>
    <source>
        <strain evidence="7 8">CNPSo 4010</strain>
    </source>
</reference>
<comment type="similarity">
    <text evidence="1">Belongs to the ABC transporter superfamily.</text>
</comment>
<dbReference type="InterPro" id="IPR050166">
    <property type="entry name" value="ABC_transporter_ATP-bind"/>
</dbReference>
<evidence type="ECO:0000313" key="7">
    <source>
        <dbReference type="EMBL" id="MBH5397790.1"/>
    </source>
</evidence>
<protein>
    <submittedName>
        <fullName evidence="7">ABC transporter ATP-binding protein</fullName>
    </submittedName>
</protein>
<name>A0ABS0PL42_9BRAD</name>
<proteinExistence type="inferred from homology"/>
<dbReference type="InterPro" id="IPR003593">
    <property type="entry name" value="AAA+_ATPase"/>
</dbReference>
<feature type="domain" description="ABC transporter" evidence="6">
    <location>
        <begin position="30"/>
        <end position="263"/>
    </location>
</feature>
<comment type="caution">
    <text evidence="7">The sequence shown here is derived from an EMBL/GenBank/DDBJ whole genome shotgun (WGS) entry which is preliminary data.</text>
</comment>
<keyword evidence="3" id="KW-0547">Nucleotide-binding</keyword>
<dbReference type="EMBL" id="JACCHP010000004">
    <property type="protein sequence ID" value="MBH5397790.1"/>
    <property type="molecule type" value="Genomic_DNA"/>
</dbReference>
<dbReference type="CDD" id="cd03293">
    <property type="entry name" value="ABC_NrtD_SsuB_transporters"/>
    <property type="match status" value="1"/>
</dbReference>
<evidence type="ECO:0000256" key="5">
    <source>
        <dbReference type="ARBA" id="ARBA00024722"/>
    </source>
</evidence>
<evidence type="ECO:0000313" key="8">
    <source>
        <dbReference type="Proteomes" id="UP000807370"/>
    </source>
</evidence>
<dbReference type="Gene3D" id="3.40.50.300">
    <property type="entry name" value="P-loop containing nucleotide triphosphate hydrolases"/>
    <property type="match status" value="1"/>
</dbReference>
<comment type="function">
    <text evidence="5">Involved in beta-(1--&gt;2)glucan export. Transmembrane domains (TMD) form a pore in the inner membrane and the ATP-binding domain (NBD) is responsible for energy generation.</text>
</comment>
<evidence type="ECO:0000256" key="3">
    <source>
        <dbReference type="ARBA" id="ARBA00022741"/>
    </source>
</evidence>
<accession>A0ABS0PL42</accession>
<dbReference type="PANTHER" id="PTHR42788:SF13">
    <property type="entry name" value="ALIPHATIC SULFONATES IMPORT ATP-BINDING PROTEIN SSUB"/>
    <property type="match status" value="1"/>
</dbReference>
<evidence type="ECO:0000259" key="6">
    <source>
        <dbReference type="PROSITE" id="PS50893"/>
    </source>
</evidence>
<gene>
    <name evidence="7" type="ORF">HZZ13_08275</name>
</gene>
<dbReference type="SUPFAM" id="SSF52540">
    <property type="entry name" value="P-loop containing nucleoside triphosphate hydrolases"/>
    <property type="match status" value="1"/>
</dbReference>
<keyword evidence="8" id="KW-1185">Reference proteome</keyword>
<evidence type="ECO:0000256" key="2">
    <source>
        <dbReference type="ARBA" id="ARBA00022448"/>
    </source>
</evidence>
<sequence length="287" mass="31899">MAVPGPSPSPSTRLALAREDRHADAARTRIAVQGLTKRFTSTGREFVAVDDVSFEVKQGEFVALLGPSGCGKSTILNMVAGLLPRSGGRILIDDDTVETGRVNRKVGYVFQRDTLFPWRTVEQNIGYGLEIAGIHKAARAGRVASAIDKAGLAGFAQSFPRMLSGGMRQRVALMRTLILEPEILLMDEPFGALDTHTKLEMHKTLLEIWERERQTVLFVTHDLGEAITLASRIILLSARPGRLKEDFEIALLRPRDPVSLRESAEFGRLYSHIWHSLGEEFRRTRVD</sequence>
<dbReference type="PANTHER" id="PTHR42788">
    <property type="entry name" value="TAURINE IMPORT ATP-BINDING PROTEIN-RELATED"/>
    <property type="match status" value="1"/>
</dbReference>
<dbReference type="PROSITE" id="PS50893">
    <property type="entry name" value="ABC_TRANSPORTER_2"/>
    <property type="match status" value="1"/>
</dbReference>
<dbReference type="GO" id="GO:0005524">
    <property type="term" value="F:ATP binding"/>
    <property type="evidence" value="ECO:0007669"/>
    <property type="project" value="UniProtKB-KW"/>
</dbReference>
<dbReference type="SMART" id="SM00382">
    <property type="entry name" value="AAA"/>
    <property type="match status" value="1"/>
</dbReference>